<accession>A0A1K2HR32</accession>
<evidence type="ECO:0000256" key="3">
    <source>
        <dbReference type="ARBA" id="ARBA00022630"/>
    </source>
</evidence>
<dbReference type="Proteomes" id="UP000186513">
    <property type="component" value="Unassembled WGS sequence"/>
</dbReference>
<comment type="cofactor">
    <cofactor evidence="1">
        <name>FAD</name>
        <dbReference type="ChEBI" id="CHEBI:57692"/>
    </cofactor>
</comment>
<dbReference type="OrthoDB" id="9781621at2"/>
<dbReference type="PANTHER" id="PTHR42913:SF3">
    <property type="entry name" value="64 KDA MITOCHONDRIAL NADH DEHYDROGENASE (EUROFUNG)"/>
    <property type="match status" value="1"/>
</dbReference>
<dbReference type="Pfam" id="PF07992">
    <property type="entry name" value="Pyr_redox_2"/>
    <property type="match status" value="1"/>
</dbReference>
<evidence type="ECO:0000256" key="2">
    <source>
        <dbReference type="ARBA" id="ARBA00005272"/>
    </source>
</evidence>
<dbReference type="PRINTS" id="PR00368">
    <property type="entry name" value="FADPNR"/>
</dbReference>
<keyword evidence="5" id="KW-0560">Oxidoreductase</keyword>
<proteinExistence type="inferred from homology"/>
<comment type="similarity">
    <text evidence="2">Belongs to the NADH dehydrogenase family.</text>
</comment>
<gene>
    <name evidence="7" type="ORF">SAMN02745887_03442</name>
</gene>
<evidence type="ECO:0000259" key="6">
    <source>
        <dbReference type="Pfam" id="PF07992"/>
    </source>
</evidence>
<protein>
    <submittedName>
        <fullName evidence="7">NADH dehydrogenase</fullName>
    </submittedName>
</protein>
<organism evidence="7 8">
    <name type="scientific">Chitinimonas taiwanensis DSM 18899</name>
    <dbReference type="NCBI Taxonomy" id="1121279"/>
    <lineage>
        <taxon>Bacteria</taxon>
        <taxon>Pseudomonadati</taxon>
        <taxon>Pseudomonadota</taxon>
        <taxon>Betaproteobacteria</taxon>
        <taxon>Neisseriales</taxon>
        <taxon>Chitinibacteraceae</taxon>
        <taxon>Chitinimonas</taxon>
    </lineage>
</organism>
<keyword evidence="3" id="KW-0285">Flavoprotein</keyword>
<dbReference type="RefSeq" id="WP_072429921.1">
    <property type="nucleotide sequence ID" value="NZ_FPKR01000015.1"/>
</dbReference>
<dbReference type="Gene3D" id="3.50.50.100">
    <property type="match status" value="1"/>
</dbReference>
<dbReference type="GO" id="GO:0019646">
    <property type="term" value="P:aerobic electron transport chain"/>
    <property type="evidence" value="ECO:0007669"/>
    <property type="project" value="TreeGrafter"/>
</dbReference>
<name>A0A1K2HR32_9NEIS</name>
<evidence type="ECO:0000313" key="8">
    <source>
        <dbReference type="Proteomes" id="UP000186513"/>
    </source>
</evidence>
<sequence length="439" mass="47504">MADAARCPRIVIVGGGAGGLELATRLGDKLGKPGRAEVVLVDAQRTHIWKPLLHQLAAGSYDSHAEEIEYLAQARWHHFRFRQGKLVGLDRAAREVLIAPLIDSEGREILPAQRLTYDYLVLSVGSQTNDFGTPGVQDHAICLDSPAAARHFHERLIDACLRAQSLPMEAGKGRMSVAIIGAGATGVELAAELHAAAHVLTSFGLEHINPDTELKIVLVEASPRILAALPERLSVAAAHELRKLAVEIHSNERVVEVNAEGVRMASGKFIPSTLTVWAAGIKAADGLRELGGLETNRLNQIVVDGTLRSTRDERVFAFGDCAACPNGQGGWVPARAQAAHQQAALLAANIQRALLGKPLKSFRFQDYGSLVSLASYSSVGSLMGSLSKGSLFVEGQIAKLMYWSLHKQHQMALSGFFRTVLITLSEWLDRVHRPKIKLH</sequence>
<dbReference type="InterPro" id="IPR023753">
    <property type="entry name" value="FAD/NAD-binding_dom"/>
</dbReference>
<dbReference type="InterPro" id="IPR036188">
    <property type="entry name" value="FAD/NAD-bd_sf"/>
</dbReference>
<feature type="domain" description="FAD/NAD(P)-binding" evidence="6">
    <location>
        <begin position="9"/>
        <end position="343"/>
    </location>
</feature>
<dbReference type="EMBL" id="FPKR01000015">
    <property type="protein sequence ID" value="SFZ79211.1"/>
    <property type="molecule type" value="Genomic_DNA"/>
</dbReference>
<keyword evidence="8" id="KW-1185">Reference proteome</keyword>
<evidence type="ECO:0000256" key="1">
    <source>
        <dbReference type="ARBA" id="ARBA00001974"/>
    </source>
</evidence>
<dbReference type="SUPFAM" id="SSF51905">
    <property type="entry name" value="FAD/NAD(P)-binding domain"/>
    <property type="match status" value="1"/>
</dbReference>
<dbReference type="InterPro" id="IPR051169">
    <property type="entry name" value="NADH-Q_oxidoreductase"/>
</dbReference>
<evidence type="ECO:0000313" key="7">
    <source>
        <dbReference type="EMBL" id="SFZ79211.1"/>
    </source>
</evidence>
<dbReference type="PRINTS" id="PR00411">
    <property type="entry name" value="PNDRDTASEI"/>
</dbReference>
<dbReference type="PANTHER" id="PTHR42913">
    <property type="entry name" value="APOPTOSIS-INDUCING FACTOR 1"/>
    <property type="match status" value="1"/>
</dbReference>
<evidence type="ECO:0000256" key="4">
    <source>
        <dbReference type="ARBA" id="ARBA00022827"/>
    </source>
</evidence>
<dbReference type="AlphaFoldDB" id="A0A1K2HR32"/>
<dbReference type="STRING" id="1121279.SAMN02745887_03442"/>
<evidence type="ECO:0000256" key="5">
    <source>
        <dbReference type="ARBA" id="ARBA00023002"/>
    </source>
</evidence>
<keyword evidence="4" id="KW-0274">FAD</keyword>
<dbReference type="GO" id="GO:0003955">
    <property type="term" value="F:NAD(P)H dehydrogenase (quinone) activity"/>
    <property type="evidence" value="ECO:0007669"/>
    <property type="project" value="TreeGrafter"/>
</dbReference>
<reference evidence="7 8" key="1">
    <citation type="submission" date="2016-11" db="EMBL/GenBank/DDBJ databases">
        <authorList>
            <person name="Jaros S."/>
            <person name="Januszkiewicz K."/>
            <person name="Wedrychowicz H."/>
        </authorList>
    </citation>
    <scope>NUCLEOTIDE SEQUENCE [LARGE SCALE GENOMIC DNA]</scope>
    <source>
        <strain evidence="7 8">DSM 18899</strain>
    </source>
</reference>